<sequence length="150" mass="16255">MGSQPKSDRDLVADDIEPILRNSPNLRSLHAKLIGQGRDDAWAKPSEDMIGKVYDDVSLNGKAGRIASVSCGTTLCEVSGAIDGKRGEGDAFRSNLSKPELAADMWAKGYRNMGEGYAKGRDGNEAFVTYYQRETPTKAEVGRSPSNEKN</sequence>
<protein>
    <submittedName>
        <fullName evidence="1">Uncharacterized protein</fullName>
    </submittedName>
</protein>
<comment type="caution">
    <text evidence="1">The sequence shown here is derived from an EMBL/GenBank/DDBJ whole genome shotgun (WGS) entry which is preliminary data.</text>
</comment>
<name>A0ABP3TAB7_9SPHN</name>
<keyword evidence="2" id="KW-1185">Reference proteome</keyword>
<gene>
    <name evidence="1" type="ORF">GCM10009102_27420</name>
</gene>
<evidence type="ECO:0000313" key="1">
    <source>
        <dbReference type="EMBL" id="GAA0674043.1"/>
    </source>
</evidence>
<accession>A0ABP3TAB7</accession>
<reference evidence="2" key="1">
    <citation type="journal article" date="2019" name="Int. J. Syst. Evol. Microbiol.">
        <title>The Global Catalogue of Microorganisms (GCM) 10K type strain sequencing project: providing services to taxonomists for standard genome sequencing and annotation.</title>
        <authorList>
            <consortium name="The Broad Institute Genomics Platform"/>
            <consortium name="The Broad Institute Genome Sequencing Center for Infectious Disease"/>
            <person name="Wu L."/>
            <person name="Ma J."/>
        </authorList>
    </citation>
    <scope>NUCLEOTIDE SEQUENCE [LARGE SCALE GENOMIC DNA]</scope>
    <source>
        <strain evidence="2">JCM 14603</strain>
    </source>
</reference>
<organism evidence="1 2">
    <name type="scientific">Sphingomonas insulae</name>
    <dbReference type="NCBI Taxonomy" id="424800"/>
    <lineage>
        <taxon>Bacteria</taxon>
        <taxon>Pseudomonadati</taxon>
        <taxon>Pseudomonadota</taxon>
        <taxon>Alphaproteobacteria</taxon>
        <taxon>Sphingomonadales</taxon>
        <taxon>Sphingomonadaceae</taxon>
        <taxon>Sphingomonas</taxon>
    </lineage>
</organism>
<dbReference type="Proteomes" id="UP001500238">
    <property type="component" value="Unassembled WGS sequence"/>
</dbReference>
<evidence type="ECO:0000313" key="2">
    <source>
        <dbReference type="Proteomes" id="UP001500238"/>
    </source>
</evidence>
<dbReference type="EMBL" id="BAAAES010000009">
    <property type="protein sequence ID" value="GAA0674043.1"/>
    <property type="molecule type" value="Genomic_DNA"/>
</dbReference>
<proteinExistence type="predicted"/>